<feature type="transmembrane region" description="Helical" evidence="7">
    <location>
        <begin position="151"/>
        <end position="171"/>
    </location>
</feature>
<organism evidence="8">
    <name type="scientific">Blastocystis hominis</name>
    <dbReference type="NCBI Taxonomy" id="12968"/>
    <lineage>
        <taxon>Eukaryota</taxon>
        <taxon>Sar</taxon>
        <taxon>Stramenopiles</taxon>
        <taxon>Bigyra</taxon>
        <taxon>Opalozoa</taxon>
        <taxon>Opalinata</taxon>
        <taxon>Blastocystidae</taxon>
        <taxon>Blastocystis</taxon>
    </lineage>
</organism>
<dbReference type="AlphaFoldDB" id="D8LV99"/>
<feature type="transmembrane region" description="Helical" evidence="7">
    <location>
        <begin position="183"/>
        <end position="202"/>
    </location>
</feature>
<feature type="transmembrane region" description="Helical" evidence="7">
    <location>
        <begin position="271"/>
        <end position="289"/>
    </location>
</feature>
<sequence length="334" mass="36893">MSNRVGNFFLGQSISLSIACTSIFTQYLANRNVYLSFTQSCGTYILLAFFLLSRCFGKKEVGFKTAWWKYLIVSIIDATANCLIVKAYEYTTILSIMLCDAMCIPATVVISLIFLHSKFSLRHYLAVLLCLIGLAVMIIHDAKNSSGTHRVIGDLMALSSAVLYAVSNVCQEVLVKHNDWKEFLGMLGLGGTVFSLLFIVLFERNSLIAVPWDGVSVALLAGYVVCLFAMYVITAVFMEKNDAVVFNMHLLTSDVIASVLTFFLFDDPPTLVYFIALAITIVGVVVYNWELPENDLSKRGDFWNSVICSDYEAAGGKPGNSGQDGLTRNWVSLS</sequence>
<evidence type="ECO:0000256" key="3">
    <source>
        <dbReference type="ARBA" id="ARBA00022448"/>
    </source>
</evidence>
<dbReference type="OMA" id="VRYHWAQ"/>
<feature type="transmembrane region" description="Helical" evidence="7">
    <location>
        <begin position="34"/>
        <end position="56"/>
    </location>
</feature>
<proteinExistence type="inferred from homology"/>
<gene>
    <name evidence="8" type="ORF">GSBLH_T00000163001</name>
</gene>
<keyword evidence="3" id="KW-0813">Transport</keyword>
<feature type="transmembrane region" description="Helical" evidence="7">
    <location>
        <begin position="244"/>
        <end position="265"/>
    </location>
</feature>
<dbReference type="Proteomes" id="UP000008312">
    <property type="component" value="Unassembled WGS sequence"/>
</dbReference>
<dbReference type="PANTHER" id="PTHR14233">
    <property type="entry name" value="DUF914-RELATED"/>
    <property type="match status" value="1"/>
</dbReference>
<keyword evidence="6 7" id="KW-0472">Membrane</keyword>
<keyword evidence="5 7" id="KW-1133">Transmembrane helix</keyword>
<dbReference type="GO" id="GO:0022857">
    <property type="term" value="F:transmembrane transporter activity"/>
    <property type="evidence" value="ECO:0007669"/>
    <property type="project" value="InterPro"/>
</dbReference>
<dbReference type="InterPro" id="IPR009262">
    <property type="entry name" value="SLC35_F1/F2/F6"/>
</dbReference>
<feature type="transmembrane region" description="Helical" evidence="7">
    <location>
        <begin position="68"/>
        <end position="88"/>
    </location>
</feature>
<dbReference type="RefSeq" id="XP_012893786.1">
    <property type="nucleotide sequence ID" value="XM_013038332.1"/>
</dbReference>
<dbReference type="GeneID" id="24917482"/>
<feature type="transmembrane region" description="Helical" evidence="7">
    <location>
        <begin position="7"/>
        <end position="28"/>
    </location>
</feature>
<dbReference type="OrthoDB" id="429955at2759"/>
<dbReference type="GO" id="GO:0016020">
    <property type="term" value="C:membrane"/>
    <property type="evidence" value="ECO:0007669"/>
    <property type="project" value="UniProtKB-SubCell"/>
</dbReference>
<feature type="transmembrane region" description="Helical" evidence="7">
    <location>
        <begin position="121"/>
        <end position="139"/>
    </location>
</feature>
<evidence type="ECO:0000256" key="5">
    <source>
        <dbReference type="ARBA" id="ARBA00022989"/>
    </source>
</evidence>
<accession>D8LV99</accession>
<evidence type="ECO:0008006" key="10">
    <source>
        <dbReference type="Google" id="ProtNLM"/>
    </source>
</evidence>
<protein>
    <recommendedName>
        <fullName evidence="10">EamA domain-containing protein</fullName>
    </recommendedName>
</protein>
<evidence type="ECO:0000256" key="4">
    <source>
        <dbReference type="ARBA" id="ARBA00022692"/>
    </source>
</evidence>
<feature type="transmembrane region" description="Helical" evidence="7">
    <location>
        <begin position="94"/>
        <end position="114"/>
    </location>
</feature>
<dbReference type="SUPFAM" id="SSF103481">
    <property type="entry name" value="Multidrug resistance efflux transporter EmrE"/>
    <property type="match status" value="2"/>
</dbReference>
<evidence type="ECO:0000313" key="8">
    <source>
        <dbReference type="EMBL" id="CBK19738.2"/>
    </source>
</evidence>
<keyword evidence="9" id="KW-1185">Reference proteome</keyword>
<dbReference type="Pfam" id="PF06027">
    <property type="entry name" value="SLC35F"/>
    <property type="match status" value="1"/>
</dbReference>
<dbReference type="PROSITE" id="PS51257">
    <property type="entry name" value="PROKAR_LIPOPROTEIN"/>
    <property type="match status" value="1"/>
</dbReference>
<dbReference type="InterPro" id="IPR037185">
    <property type="entry name" value="EmrE-like"/>
</dbReference>
<comment type="subcellular location">
    <subcellularLocation>
        <location evidence="1">Membrane</location>
        <topology evidence="1">Multi-pass membrane protein</topology>
    </subcellularLocation>
</comment>
<dbReference type="InterPro" id="IPR052221">
    <property type="entry name" value="SLC35F_Transporter"/>
</dbReference>
<keyword evidence="4 7" id="KW-0812">Transmembrane</keyword>
<comment type="similarity">
    <text evidence="2">Belongs to the SLC35F solute transporter family.</text>
</comment>
<feature type="transmembrane region" description="Helical" evidence="7">
    <location>
        <begin position="214"/>
        <end position="237"/>
    </location>
</feature>
<evidence type="ECO:0000313" key="9">
    <source>
        <dbReference type="Proteomes" id="UP000008312"/>
    </source>
</evidence>
<dbReference type="PANTHER" id="PTHR14233:SF4">
    <property type="entry name" value="SOLUTE CARRIER FAMILY 35 MEMBER F2"/>
    <property type="match status" value="1"/>
</dbReference>
<evidence type="ECO:0000256" key="6">
    <source>
        <dbReference type="ARBA" id="ARBA00023136"/>
    </source>
</evidence>
<reference evidence="8" key="1">
    <citation type="submission" date="2010-02" db="EMBL/GenBank/DDBJ databases">
        <title>Sequencing and annotation of the Blastocystis hominis genome.</title>
        <authorList>
            <person name="Wincker P."/>
        </authorList>
    </citation>
    <scope>NUCLEOTIDE SEQUENCE</scope>
    <source>
        <strain evidence="8">Singapore isolate B</strain>
    </source>
</reference>
<name>D8LV99_BLAHO</name>
<dbReference type="InParanoid" id="D8LV99"/>
<evidence type="ECO:0000256" key="7">
    <source>
        <dbReference type="SAM" id="Phobius"/>
    </source>
</evidence>
<dbReference type="EMBL" id="FN668638">
    <property type="protein sequence ID" value="CBK19738.2"/>
    <property type="molecule type" value="Genomic_DNA"/>
</dbReference>
<evidence type="ECO:0000256" key="1">
    <source>
        <dbReference type="ARBA" id="ARBA00004141"/>
    </source>
</evidence>
<evidence type="ECO:0000256" key="2">
    <source>
        <dbReference type="ARBA" id="ARBA00007863"/>
    </source>
</evidence>